<name>A0ABR7CP76_9BACT</name>
<feature type="transmembrane region" description="Helical" evidence="1">
    <location>
        <begin position="512"/>
        <end position="533"/>
    </location>
</feature>
<proteinExistence type="predicted"/>
<feature type="transmembrane region" description="Helical" evidence="1">
    <location>
        <begin position="361"/>
        <end position="386"/>
    </location>
</feature>
<feature type="transmembrane region" description="Helical" evidence="1">
    <location>
        <begin position="437"/>
        <end position="458"/>
    </location>
</feature>
<feature type="transmembrane region" description="Helical" evidence="1">
    <location>
        <begin position="767"/>
        <end position="794"/>
    </location>
</feature>
<evidence type="ECO:0000313" key="3">
    <source>
        <dbReference type="Proteomes" id="UP000636891"/>
    </source>
</evidence>
<feature type="transmembrane region" description="Helical" evidence="1">
    <location>
        <begin position="172"/>
        <end position="188"/>
    </location>
</feature>
<keyword evidence="1" id="KW-1133">Transmembrane helix</keyword>
<accession>A0ABR7CP76</accession>
<protein>
    <submittedName>
        <fullName evidence="2">YfhO family protein</fullName>
    </submittedName>
</protein>
<dbReference type="InterPro" id="IPR018580">
    <property type="entry name" value="Uncharacterised_YfhO"/>
</dbReference>
<dbReference type="Pfam" id="PF09586">
    <property type="entry name" value="YfhO"/>
    <property type="match status" value="1"/>
</dbReference>
<comment type="caution">
    <text evidence="2">The sequence shown here is derived from an EMBL/GenBank/DDBJ whole genome shotgun (WGS) entry which is preliminary data.</text>
</comment>
<dbReference type="PANTHER" id="PTHR38454:SF1">
    <property type="entry name" value="INTEGRAL MEMBRANE PROTEIN"/>
    <property type="match status" value="1"/>
</dbReference>
<reference evidence="2 3" key="1">
    <citation type="submission" date="2020-08" db="EMBL/GenBank/DDBJ databases">
        <title>Genome public.</title>
        <authorList>
            <person name="Liu C."/>
            <person name="Sun Q."/>
        </authorList>
    </citation>
    <scope>NUCLEOTIDE SEQUENCE [LARGE SCALE GENOMIC DNA]</scope>
    <source>
        <strain evidence="2 3">New-7</strain>
    </source>
</reference>
<feature type="transmembrane region" description="Helical" evidence="1">
    <location>
        <begin position="123"/>
        <end position="144"/>
    </location>
</feature>
<dbReference type="PANTHER" id="PTHR38454">
    <property type="entry name" value="INTEGRAL MEMBRANE PROTEIN-RELATED"/>
    <property type="match status" value="1"/>
</dbReference>
<keyword evidence="3" id="KW-1185">Reference proteome</keyword>
<feature type="transmembrane region" description="Helical" evidence="1">
    <location>
        <begin position="486"/>
        <end position="505"/>
    </location>
</feature>
<evidence type="ECO:0000256" key="1">
    <source>
        <dbReference type="SAM" id="Phobius"/>
    </source>
</evidence>
<dbReference type="RefSeq" id="WP_186965892.1">
    <property type="nucleotide sequence ID" value="NZ_JACOOK010000004.1"/>
</dbReference>
<organism evidence="2 3">
    <name type="scientific">Alistipes hominis</name>
    <dbReference type="NCBI Taxonomy" id="2763015"/>
    <lineage>
        <taxon>Bacteria</taxon>
        <taxon>Pseudomonadati</taxon>
        <taxon>Bacteroidota</taxon>
        <taxon>Bacteroidia</taxon>
        <taxon>Bacteroidales</taxon>
        <taxon>Rikenellaceae</taxon>
        <taxon>Alistipes</taxon>
    </lineage>
</organism>
<dbReference type="Proteomes" id="UP000636891">
    <property type="component" value="Unassembled WGS sequence"/>
</dbReference>
<feature type="transmembrane region" description="Helical" evidence="1">
    <location>
        <begin position="93"/>
        <end position="116"/>
    </location>
</feature>
<feature type="transmembrane region" description="Helical" evidence="1">
    <location>
        <begin position="150"/>
        <end position="167"/>
    </location>
</feature>
<feature type="transmembrane region" description="Helical" evidence="1">
    <location>
        <begin position="194"/>
        <end position="213"/>
    </location>
</feature>
<sequence>MESKQALKRWMPILVALVVFVVINLFYFAPQFDGKVLAQHDILQYKGSVEDIMQHRAKYGEDPQWEGNMFSGMPAYLINVQYEGTIIKTLARVFYFLGQPASLIFIAMAMFFFMLLCMRFNPWIGIVPALAYGFSTYFFIIIGAGHITKMLALAFAPMLFGGVYYAFRRNMWIGAALTGVFATIEIGVNHPQITYYFLFILIAFWVNELVLSIRKRILPHFAKATGLLALAAVLAVGSNAGMLYYIDSHSSETMRGGSELTSADGKKQDGLGLQYATAWSYGKAETFNMLIPNLYGGTSQGGFSQDGEVAGVLRNYHADVSQVPAYWGPQPMTSGPVYLGAVALLLAVLGMFVLRGRSKWWVFVVTLLAVLLSWGSNFMGFTELFFNHFPMYNKFRTVSMILVIAEWSVPFLMAVVLQRLWCGELDRQRLMKGLRSAVLTVGGIALLFLVFGGALMSFSGQGEDQLPQEVASAMRSERASMMRADAFRSLLFVLLAAGVVWAFAAEKIKKTAFVLLLGVLVTADMVPVNLRYLNGDTFVLPNRAEIRPTEADRQILADSTGEPGYRVLNLSVSTFNDASTSYFHRSVGGYHGAKLHRYQDLIDRHLSKMNMNVYNMLNTRYVIVPDQQTGRLSVQHNPEANGAAWFVDSVAFVETPDLEIDALTTTDTKRVAVVDERFADALQGVVPAADSTASIRMTEYRVNLQRYEYTAPAEGVAVFSEIYYPHGWTAYVDGEEAPYFRADYVLRAMALPAGNHTVEFRFRAPHYAALTAVTRACSLLLLAGLVAAVSVAAVRKRKQTENS</sequence>
<feature type="transmembrane region" description="Helical" evidence="1">
    <location>
        <begin position="398"/>
        <end position="417"/>
    </location>
</feature>
<feature type="transmembrane region" description="Helical" evidence="1">
    <location>
        <begin position="337"/>
        <end position="354"/>
    </location>
</feature>
<keyword evidence="1" id="KW-0472">Membrane</keyword>
<dbReference type="EMBL" id="JACOOK010000004">
    <property type="protein sequence ID" value="MBC5617140.1"/>
    <property type="molecule type" value="Genomic_DNA"/>
</dbReference>
<keyword evidence="1" id="KW-0812">Transmembrane</keyword>
<feature type="transmembrane region" description="Helical" evidence="1">
    <location>
        <begin position="225"/>
        <end position="246"/>
    </location>
</feature>
<evidence type="ECO:0000313" key="2">
    <source>
        <dbReference type="EMBL" id="MBC5617140.1"/>
    </source>
</evidence>
<gene>
    <name evidence="2" type="ORF">H8S08_08945</name>
</gene>
<feature type="transmembrane region" description="Helical" evidence="1">
    <location>
        <begin position="12"/>
        <end position="29"/>
    </location>
</feature>